<sequence length="428" mass="47943">MTDKPHQNNLQGELLSDNIDLNLSDIDKVDGIDPISDGGVEDFKEPNDEANNTLKDQKSNEDDKNLDNLLDEFLETSNENVNESGQIEGQTDNNETDAHDTTTSNEMNVQMDNTSTTETNENALVKDDSLEKIDDINAIQFVIPPNSPSLMPHHRTASSKYNDSEIGIPSSLLDSTFAESSYFSQSQIDENVESNENIDANTPKKGGPVPLLNLSIDSEDEEAKRSARLTVVTPNYCTKRVTELYISGITANKKKVKNTPESPKTPRSSASKAMANEKTMRKIEHTIGNSSKGKRLQFNSIMRKFYIKNKELQDEIWNRVQISDDEFNVSELKNCIINASNNNSRSTDSLIQNMKPHVCAALFDMKDVIHSSMNRKQRENIDQIIKASNKEAYHSLMASRDMNKTSTSNKFSPQRSPKASPKLHNTVH</sequence>
<feature type="compositionally biased region" description="Polar residues" evidence="1">
    <location>
        <begin position="259"/>
        <end position="271"/>
    </location>
</feature>
<keyword evidence="3" id="KW-1185">Reference proteome</keyword>
<dbReference type="RefSeq" id="XP_068367806.1">
    <property type="nucleotide sequence ID" value="XM_068498046.1"/>
</dbReference>
<dbReference type="EMBL" id="MLAK01000326">
    <property type="protein sequence ID" value="OHT14670.1"/>
    <property type="molecule type" value="Genomic_DNA"/>
</dbReference>
<feature type="region of interest" description="Disordered" evidence="1">
    <location>
        <begin position="27"/>
        <end position="64"/>
    </location>
</feature>
<comment type="caution">
    <text evidence="2">The sequence shown here is derived from an EMBL/GenBank/DDBJ whole genome shotgun (WGS) entry which is preliminary data.</text>
</comment>
<protein>
    <submittedName>
        <fullName evidence="2">Uncharacterized protein</fullName>
    </submittedName>
</protein>
<reference evidence="2" key="1">
    <citation type="submission" date="2016-10" db="EMBL/GenBank/DDBJ databases">
        <authorList>
            <person name="Benchimol M."/>
            <person name="Almeida L.G."/>
            <person name="Vasconcelos A.T."/>
            <person name="Perreira-Neves A."/>
            <person name="Rosa I.A."/>
            <person name="Tasca T."/>
            <person name="Bogo M.R."/>
            <person name="de Souza W."/>
        </authorList>
    </citation>
    <scope>NUCLEOTIDE SEQUENCE [LARGE SCALE GENOMIC DNA]</scope>
    <source>
        <strain evidence="2">K</strain>
    </source>
</reference>
<feature type="compositionally biased region" description="Polar residues" evidence="1">
    <location>
        <begin position="80"/>
        <end position="93"/>
    </location>
</feature>
<organism evidence="2 3">
    <name type="scientific">Tritrichomonas foetus</name>
    <dbReference type="NCBI Taxonomy" id="1144522"/>
    <lineage>
        <taxon>Eukaryota</taxon>
        <taxon>Metamonada</taxon>
        <taxon>Parabasalia</taxon>
        <taxon>Tritrichomonadida</taxon>
        <taxon>Tritrichomonadidae</taxon>
        <taxon>Tritrichomonas</taxon>
    </lineage>
</organism>
<feature type="region of interest" description="Disordered" evidence="1">
    <location>
        <begin position="401"/>
        <end position="428"/>
    </location>
</feature>
<evidence type="ECO:0000313" key="2">
    <source>
        <dbReference type="EMBL" id="OHT14670.1"/>
    </source>
</evidence>
<feature type="region of interest" description="Disordered" evidence="1">
    <location>
        <begin position="254"/>
        <end position="276"/>
    </location>
</feature>
<dbReference type="AlphaFoldDB" id="A0A1J4KY82"/>
<feature type="compositionally biased region" description="Polar residues" evidence="1">
    <location>
        <begin position="404"/>
        <end position="417"/>
    </location>
</feature>
<name>A0A1J4KY82_9EUKA</name>
<evidence type="ECO:0000313" key="3">
    <source>
        <dbReference type="Proteomes" id="UP000179807"/>
    </source>
</evidence>
<feature type="region of interest" description="Disordered" evidence="1">
    <location>
        <begin position="80"/>
        <end position="103"/>
    </location>
</feature>
<feature type="compositionally biased region" description="Basic and acidic residues" evidence="1">
    <location>
        <begin position="55"/>
        <end position="64"/>
    </location>
</feature>
<dbReference type="VEuPathDB" id="TrichDB:TRFO_14837"/>
<evidence type="ECO:0000256" key="1">
    <source>
        <dbReference type="SAM" id="MobiDB-lite"/>
    </source>
</evidence>
<accession>A0A1J4KY82</accession>
<feature type="region of interest" description="Disordered" evidence="1">
    <location>
        <begin position="194"/>
        <end position="213"/>
    </location>
</feature>
<dbReference type="Proteomes" id="UP000179807">
    <property type="component" value="Unassembled WGS sequence"/>
</dbReference>
<gene>
    <name evidence="2" type="ORF">TRFO_14837</name>
</gene>
<dbReference type="GeneID" id="94832750"/>
<proteinExistence type="predicted"/>